<protein>
    <submittedName>
        <fullName evidence="7">Polysaccharide biosynthesis protein</fullName>
    </submittedName>
</protein>
<dbReference type="AlphaFoldDB" id="A0A5E4T2F5"/>
<evidence type="ECO:0000256" key="4">
    <source>
        <dbReference type="ARBA" id="ARBA00022989"/>
    </source>
</evidence>
<evidence type="ECO:0000256" key="3">
    <source>
        <dbReference type="ARBA" id="ARBA00022692"/>
    </source>
</evidence>
<feature type="transmembrane region" description="Helical" evidence="6">
    <location>
        <begin position="247"/>
        <end position="270"/>
    </location>
</feature>
<feature type="transmembrane region" description="Helical" evidence="6">
    <location>
        <begin position="327"/>
        <end position="349"/>
    </location>
</feature>
<feature type="transmembrane region" description="Helical" evidence="6">
    <location>
        <begin position="76"/>
        <end position="95"/>
    </location>
</feature>
<evidence type="ECO:0000256" key="6">
    <source>
        <dbReference type="SAM" id="Phobius"/>
    </source>
</evidence>
<organism evidence="7 8">
    <name type="scientific">Pandoraea communis</name>
    <dbReference type="NCBI Taxonomy" id="2508297"/>
    <lineage>
        <taxon>Bacteria</taxon>
        <taxon>Pseudomonadati</taxon>
        <taxon>Pseudomonadota</taxon>
        <taxon>Betaproteobacteria</taxon>
        <taxon>Burkholderiales</taxon>
        <taxon>Burkholderiaceae</taxon>
        <taxon>Pandoraea</taxon>
    </lineage>
</organism>
<feature type="transmembrane region" description="Helical" evidence="6">
    <location>
        <begin position="107"/>
        <end position="127"/>
    </location>
</feature>
<reference evidence="7 8" key="1">
    <citation type="submission" date="2019-08" db="EMBL/GenBank/DDBJ databases">
        <authorList>
            <person name="Peeters C."/>
        </authorList>
    </citation>
    <scope>NUCLEOTIDE SEQUENCE [LARGE SCALE GENOMIC DNA]</scope>
    <source>
        <strain evidence="7 8">LMG 31110</strain>
    </source>
</reference>
<feature type="transmembrane region" description="Helical" evidence="6">
    <location>
        <begin position="35"/>
        <end position="56"/>
    </location>
</feature>
<dbReference type="InterPro" id="IPR050833">
    <property type="entry name" value="Poly_Biosynth_Transport"/>
</dbReference>
<feature type="transmembrane region" description="Helical" evidence="6">
    <location>
        <begin position="416"/>
        <end position="437"/>
    </location>
</feature>
<feature type="transmembrane region" description="Helical" evidence="6">
    <location>
        <begin position="297"/>
        <end position="315"/>
    </location>
</feature>
<evidence type="ECO:0000313" key="8">
    <source>
        <dbReference type="Proteomes" id="UP000337189"/>
    </source>
</evidence>
<keyword evidence="2" id="KW-1003">Cell membrane</keyword>
<feature type="transmembrane region" description="Helical" evidence="6">
    <location>
        <begin position="167"/>
        <end position="187"/>
    </location>
</feature>
<keyword evidence="4 6" id="KW-1133">Transmembrane helix</keyword>
<dbReference type="PANTHER" id="PTHR30250:SF11">
    <property type="entry name" value="O-ANTIGEN TRANSPORTER-RELATED"/>
    <property type="match status" value="1"/>
</dbReference>
<evidence type="ECO:0000313" key="7">
    <source>
        <dbReference type="EMBL" id="VVD82280.1"/>
    </source>
</evidence>
<keyword evidence="5 6" id="KW-0472">Membrane</keyword>
<evidence type="ECO:0000256" key="1">
    <source>
        <dbReference type="ARBA" id="ARBA00004651"/>
    </source>
</evidence>
<dbReference type="PANTHER" id="PTHR30250">
    <property type="entry name" value="PST FAMILY PREDICTED COLANIC ACID TRANSPORTER"/>
    <property type="match status" value="1"/>
</dbReference>
<feature type="transmembrane region" description="Helical" evidence="6">
    <location>
        <begin position="386"/>
        <end position="404"/>
    </location>
</feature>
<feature type="transmembrane region" description="Helical" evidence="6">
    <location>
        <begin position="139"/>
        <end position="161"/>
    </location>
</feature>
<feature type="transmembrane region" description="Helical" evidence="6">
    <location>
        <begin position="361"/>
        <end position="380"/>
    </location>
</feature>
<evidence type="ECO:0000256" key="2">
    <source>
        <dbReference type="ARBA" id="ARBA00022475"/>
    </source>
</evidence>
<dbReference type="Pfam" id="PF13440">
    <property type="entry name" value="Polysacc_synt_3"/>
    <property type="match status" value="1"/>
</dbReference>
<name>A0A5E4T2F5_9BURK</name>
<dbReference type="EMBL" id="CABPSJ010000001">
    <property type="protein sequence ID" value="VVD82280.1"/>
    <property type="molecule type" value="Genomic_DNA"/>
</dbReference>
<accession>A0A5E4T2F5</accession>
<evidence type="ECO:0000256" key="5">
    <source>
        <dbReference type="ARBA" id="ARBA00023136"/>
    </source>
</evidence>
<feature type="transmembrane region" description="Helical" evidence="6">
    <location>
        <begin position="208"/>
        <end position="227"/>
    </location>
</feature>
<proteinExistence type="predicted"/>
<sequence length="478" mass="51792">MIFVLVGRLLQFAVMFLTVKVMTTILPPHELGKTALITSSVAFFAMLLINPVGMFINRRLHAWQDNKTMRGYFHAYCLYLSGVAIVAAAIIWALFHTRLVPPGTGTWWPALLVAGSILFATVNQTLVPSLNMIGRARAFVVLTLATLISGLAFSVVLVHLWSASAESWLTGVIIGQILFSVLGYVVFFSPATMQPFRGLRGVLTRERCVALFRFCWPVALAAGLNWLQMQGYRFVLAKELGLADLGLFVAGYGIAAALLAATETILTTWFQPAFYRQANDPDQHVRATAWVRYADKLLPLSILGVSALLAGAPYLTALMLGPQYQGAARFVAFGAIAEWIRILIGLFGLGAHLRMQTRSLVVPNLVGATATFGLVFLALPHVGLDGVAPSIAIGGALVVLQLYWHSRGTGFVMRPSLRPLLTVTVVAALGVAISILLRPWIDGLGGRVTPLVGTALIACLWSPVAMLMLRRSKILKES</sequence>
<comment type="subcellular location">
    <subcellularLocation>
        <location evidence="1">Cell membrane</location>
        <topology evidence="1">Multi-pass membrane protein</topology>
    </subcellularLocation>
</comment>
<gene>
    <name evidence="7" type="ORF">PCO31110_01196</name>
</gene>
<dbReference type="Proteomes" id="UP000337189">
    <property type="component" value="Unassembled WGS sequence"/>
</dbReference>
<feature type="transmembrane region" description="Helical" evidence="6">
    <location>
        <begin position="449"/>
        <end position="469"/>
    </location>
</feature>
<dbReference type="GO" id="GO:0005886">
    <property type="term" value="C:plasma membrane"/>
    <property type="evidence" value="ECO:0007669"/>
    <property type="project" value="UniProtKB-SubCell"/>
</dbReference>
<keyword evidence="3 6" id="KW-0812">Transmembrane</keyword>